<keyword evidence="2" id="KW-0614">Plasmid</keyword>
<reference evidence="2" key="1">
    <citation type="submission" date="2017-12" db="EMBL/GenBank/DDBJ databases">
        <title>FDA dAtabase for Regulatory Grade micrObial Sequences (FDA-ARGOS): Supporting development and validation of Infectious Disease Dx tests.</title>
        <authorList>
            <person name="Campos J."/>
            <person name="Goldberg B."/>
            <person name="Tallon L."/>
            <person name="Sadzewicz L."/>
            <person name="Sengamalay N."/>
            <person name="Ott S."/>
            <person name="Godinez A."/>
            <person name="Nagaraj S."/>
            <person name="Vyas G."/>
            <person name="Aluvathingal J."/>
            <person name="Nadendla S."/>
            <person name="Geyer C."/>
            <person name="Nandy P."/>
            <person name="Hobson J."/>
            <person name="Sichtig H."/>
        </authorList>
    </citation>
    <scope>NUCLEOTIDE SEQUENCE</scope>
    <source>
        <strain evidence="2">FDAARGOS_252</strain>
        <plasmid evidence="2">unnamed7</plasmid>
    </source>
</reference>
<sequence>MEAIGFVELLAAPAAKRRWSDEAKGRMVAETLVPGVTVNEVARRHGLKANHLSSWRTLARKGKLVVPEVAGAEFAAPVASPMVVPTVATIASIDLILGPVTVRLDAATPAARVAELAVALRAGS</sequence>
<dbReference type="InterPro" id="IPR010921">
    <property type="entry name" value="Trp_repressor/repl_initiator"/>
</dbReference>
<organism evidence="2 3">
    <name type="scientific">Paracoccus yeei</name>
    <dbReference type="NCBI Taxonomy" id="147645"/>
    <lineage>
        <taxon>Bacteria</taxon>
        <taxon>Pseudomonadati</taxon>
        <taxon>Pseudomonadota</taxon>
        <taxon>Alphaproteobacteria</taxon>
        <taxon>Rhodobacterales</taxon>
        <taxon>Paracoccaceae</taxon>
        <taxon>Paracoccus</taxon>
    </lineage>
</organism>
<dbReference type="Proteomes" id="UP000191257">
    <property type="component" value="Plasmid unnamed7"/>
</dbReference>
<dbReference type="InterPro" id="IPR002514">
    <property type="entry name" value="Transposase_8"/>
</dbReference>
<dbReference type="KEGG" id="pye:A6J80_22990"/>
<geneLocation type="plasmid" evidence="2 3">
    <name>unnamed7</name>
</geneLocation>
<dbReference type="AlphaFoldDB" id="A0A1V0GZ47"/>
<name>A0A1V0GZ47_9RHOB</name>
<dbReference type="PANTHER" id="PTHR37936">
    <property type="entry name" value="TRANSPOSASE INSC FOR INSERTION ELEMENT IS2A-RELATED"/>
    <property type="match status" value="1"/>
</dbReference>
<dbReference type="PANTHER" id="PTHR37936:SF3">
    <property type="entry name" value="TRANSPOSASE INSC FOR INSERTION ELEMENT IS2A-RELATED"/>
    <property type="match status" value="1"/>
</dbReference>
<dbReference type="GO" id="GO:0004803">
    <property type="term" value="F:transposase activity"/>
    <property type="evidence" value="ECO:0007669"/>
    <property type="project" value="InterPro"/>
</dbReference>
<dbReference type="SUPFAM" id="SSF48295">
    <property type="entry name" value="TrpR-like"/>
    <property type="match status" value="1"/>
</dbReference>
<accession>A0A1V0GZ47</accession>
<evidence type="ECO:0000256" key="1">
    <source>
        <dbReference type="ARBA" id="ARBA00009964"/>
    </source>
</evidence>
<protein>
    <recommendedName>
        <fullName evidence="4">Transposase</fullName>
    </recommendedName>
</protein>
<dbReference type="EMBL" id="CP020447">
    <property type="protein sequence ID" value="ARC39143.1"/>
    <property type="molecule type" value="Genomic_DNA"/>
</dbReference>
<proteinExistence type="inferred from homology"/>
<dbReference type="RefSeq" id="WP_080623370.1">
    <property type="nucleotide sequence ID" value="NZ_CAWMZI010000008.1"/>
</dbReference>
<dbReference type="GO" id="GO:0043565">
    <property type="term" value="F:sequence-specific DNA binding"/>
    <property type="evidence" value="ECO:0007669"/>
    <property type="project" value="InterPro"/>
</dbReference>
<dbReference type="Pfam" id="PF01527">
    <property type="entry name" value="HTH_Tnp_1"/>
    <property type="match status" value="1"/>
</dbReference>
<evidence type="ECO:0000313" key="2">
    <source>
        <dbReference type="EMBL" id="ARC39143.1"/>
    </source>
</evidence>
<dbReference type="InterPro" id="IPR036388">
    <property type="entry name" value="WH-like_DNA-bd_sf"/>
</dbReference>
<evidence type="ECO:0000313" key="3">
    <source>
        <dbReference type="Proteomes" id="UP000191257"/>
    </source>
</evidence>
<keyword evidence="3" id="KW-1185">Reference proteome</keyword>
<comment type="similarity">
    <text evidence="1">Belongs to the transposase 8 family.</text>
</comment>
<dbReference type="GO" id="GO:0006313">
    <property type="term" value="P:DNA transposition"/>
    <property type="evidence" value="ECO:0007669"/>
    <property type="project" value="InterPro"/>
</dbReference>
<evidence type="ECO:0008006" key="4">
    <source>
        <dbReference type="Google" id="ProtNLM"/>
    </source>
</evidence>
<gene>
    <name evidence="2" type="ORF">A6J80_22990</name>
</gene>
<dbReference type="Gene3D" id="1.10.10.10">
    <property type="entry name" value="Winged helix-like DNA-binding domain superfamily/Winged helix DNA-binding domain"/>
    <property type="match status" value="1"/>
</dbReference>